<evidence type="ECO:0000313" key="3">
    <source>
        <dbReference type="EMBL" id="GAA4011586.1"/>
    </source>
</evidence>
<dbReference type="PANTHER" id="PTHR37464:SF1">
    <property type="entry name" value="BLL2463 PROTEIN"/>
    <property type="match status" value="1"/>
</dbReference>
<reference evidence="4" key="1">
    <citation type="journal article" date="2019" name="Int. J. Syst. Evol. Microbiol.">
        <title>The Global Catalogue of Microorganisms (GCM) 10K type strain sequencing project: providing services to taxonomists for standard genome sequencing and annotation.</title>
        <authorList>
            <consortium name="The Broad Institute Genomics Platform"/>
            <consortium name="The Broad Institute Genome Sequencing Center for Infectious Disease"/>
            <person name="Wu L."/>
            <person name="Ma J."/>
        </authorList>
    </citation>
    <scope>NUCLEOTIDE SEQUENCE [LARGE SCALE GENOMIC DNA]</scope>
    <source>
        <strain evidence="4">JCM 17224</strain>
    </source>
</reference>
<keyword evidence="1" id="KW-0472">Membrane</keyword>
<dbReference type="Proteomes" id="UP001500567">
    <property type="component" value="Unassembled WGS sequence"/>
</dbReference>
<name>A0ABP7SGV7_9BACT</name>
<keyword evidence="1" id="KW-0812">Transmembrane</keyword>
<dbReference type="RefSeq" id="WP_345073437.1">
    <property type="nucleotide sequence ID" value="NZ_BAABDJ010000027.1"/>
</dbReference>
<dbReference type="NCBIfam" id="TIGR02226">
    <property type="entry name" value="two_anch"/>
    <property type="match status" value="1"/>
</dbReference>
<protein>
    <submittedName>
        <fullName evidence="3">BatA and WFA domain-containing protein</fullName>
    </submittedName>
</protein>
<comment type="caution">
    <text evidence="3">The sequence shown here is derived from an EMBL/GenBank/DDBJ whole genome shotgun (WGS) entry which is preliminary data.</text>
</comment>
<dbReference type="InterPro" id="IPR011933">
    <property type="entry name" value="Double_TM_dom"/>
</dbReference>
<keyword evidence="4" id="KW-1185">Reference proteome</keyword>
<dbReference type="EMBL" id="BAABDJ010000027">
    <property type="protein sequence ID" value="GAA4011586.1"/>
    <property type="molecule type" value="Genomic_DNA"/>
</dbReference>
<evidence type="ECO:0000256" key="1">
    <source>
        <dbReference type="SAM" id="Phobius"/>
    </source>
</evidence>
<organism evidence="3 4">
    <name type="scientific">Hymenobacter fastidiosus</name>
    <dbReference type="NCBI Taxonomy" id="486264"/>
    <lineage>
        <taxon>Bacteria</taxon>
        <taxon>Pseudomonadati</taxon>
        <taxon>Bacteroidota</taxon>
        <taxon>Cytophagia</taxon>
        <taxon>Cytophagales</taxon>
        <taxon>Hymenobacteraceae</taxon>
        <taxon>Hymenobacter</taxon>
    </lineage>
</organism>
<keyword evidence="1" id="KW-1133">Transmembrane helix</keyword>
<feature type="domain" description="Aerotolerance regulator N-terminal" evidence="2">
    <location>
        <begin position="1"/>
        <end position="76"/>
    </location>
</feature>
<evidence type="ECO:0000313" key="4">
    <source>
        <dbReference type="Proteomes" id="UP001500567"/>
    </source>
</evidence>
<proteinExistence type="predicted"/>
<dbReference type="PANTHER" id="PTHR37464">
    <property type="entry name" value="BLL2463 PROTEIN"/>
    <property type="match status" value="1"/>
</dbReference>
<feature type="transmembrane region" description="Helical" evidence="1">
    <location>
        <begin position="56"/>
        <end position="78"/>
    </location>
</feature>
<dbReference type="InterPro" id="IPR024163">
    <property type="entry name" value="Aerotolerance_reg_N"/>
</dbReference>
<evidence type="ECO:0000259" key="2">
    <source>
        <dbReference type="Pfam" id="PF07584"/>
    </source>
</evidence>
<gene>
    <name evidence="3" type="ORF">GCM10022408_25110</name>
</gene>
<sequence length="685" mass="74992">MTLTYPWFLWGLLAVAIPIAIHLFELRRPQRLLFTNVGFIREIKLITARQRKVKHLLVLLARVCFLVFLVLLFCQPFIPARKSEGVAATVVAVVVDATPSMQVLSNTDQPLFERAISEARDLPAAYSAATRYVLPEGNGQLSAAAFQTTLDQLAIAGTAPAVQGPLQRLKTRSGKTQQVFIFSDFQKNSFTPKLLAADSGQQVFLVPLAGKATPNVFVDSVLLDDAFVRAGTDISLRVRLRNGGSMVAPNCQVKLFVGARQVAAYQTAVEAQRTAISTVRVRLEGADLQQCRVEVEDFPVTFDNTYYFTLQPAPKIRIVDIGSPEEVNTRRLYGNEPLFAYQGSRPQNPDYRQLAAANLTVVQEVPQVEAGLREALRQAVQQGGTVVIVPPAGAAGRASYNQLFRDLGIGTVQWAAIPAGAPILQEVAQPSPQNPFFRDVFAGQSRQAVMPKAAPVLRWSRSGTDVLRMRDGDGYLAGFASGRGMVYLFAAPFGGGYADFTNHALFVPVMYRLAMQSYRTDQRLAYRLNQGTVTLGGTEAVGGNGKESVLKLVKDSLTFIPSQRMQAGELRFEVPPGMRESGFYTLTRNGQPVTTLAFNFDKRESSLATYSAAELRQLIGPNRPKVQVYEATAAQSVAAQYKAERVGTPLWRYCLWLALGSLLAEVLLLRFLGRLRKAAPVAVAA</sequence>
<feature type="transmembrane region" description="Helical" evidence="1">
    <location>
        <begin position="6"/>
        <end position="24"/>
    </location>
</feature>
<dbReference type="Pfam" id="PF07584">
    <property type="entry name" value="BatA"/>
    <property type="match status" value="1"/>
</dbReference>
<accession>A0ABP7SGV7</accession>